<evidence type="ECO:0000313" key="1">
    <source>
        <dbReference type="EMBL" id="EIJ65486.1"/>
    </source>
</evidence>
<dbReference type="RefSeq" id="WP_008300484.1">
    <property type="nucleotide sequence ID" value="NZ_AEXL02000120.1"/>
</dbReference>
<protein>
    <submittedName>
        <fullName evidence="1">Uncharacterized protein</fullName>
    </submittedName>
</protein>
<dbReference type="PATRIC" id="fig|859350.6.peg.1495"/>
<proteinExistence type="predicted"/>
<sequence length="123" mass="14797">MPNENLEFATLTEIFEKNIKQIMNNKESFLPLFIKNFSDGHREYTNYIEQVFRIMRTAEENSNIKPDKKVMKLCEEYVNEFSKIYLSHIDMSKNTLVNHLETRLSFMTTWNEQMRKFADSVQK</sequence>
<dbReference type="OrthoDB" id="5450at2157"/>
<dbReference type="Proteomes" id="UP000003423">
    <property type="component" value="Unassembled WGS sequence"/>
</dbReference>
<reference evidence="1 2" key="1">
    <citation type="journal article" date="2012" name="J. Bacteriol.">
        <title>Genome sequence of "Candidatus Nitrosopumilus salaria" BD31, an ammonia-oxidizing archaeon from the San Francisco Bay estuary.</title>
        <authorList>
            <person name="Mosier A.C."/>
            <person name="Allen E.E."/>
            <person name="Kim M."/>
            <person name="Ferriera S."/>
            <person name="Francis C.A."/>
        </authorList>
    </citation>
    <scope>NUCLEOTIDE SEQUENCE [LARGE SCALE GENOMIC DNA]</scope>
    <source>
        <strain evidence="1 2">BD31</strain>
    </source>
</reference>
<organism evidence="1 2">
    <name type="scientific">Candidatus Nitrosopumilus salarius BD31</name>
    <dbReference type="NCBI Taxonomy" id="859350"/>
    <lineage>
        <taxon>Archaea</taxon>
        <taxon>Nitrososphaerota</taxon>
        <taxon>Nitrososphaeria</taxon>
        <taxon>Nitrosopumilales</taxon>
        <taxon>Nitrosopumilaceae</taxon>
        <taxon>Nitrosopumilus</taxon>
    </lineage>
</organism>
<name>I3D193_9ARCH</name>
<dbReference type="AlphaFoldDB" id="I3D193"/>
<dbReference type="EMBL" id="AEXL02000120">
    <property type="protein sequence ID" value="EIJ65486.1"/>
    <property type="molecule type" value="Genomic_DNA"/>
</dbReference>
<evidence type="ECO:0000313" key="2">
    <source>
        <dbReference type="Proteomes" id="UP000003423"/>
    </source>
</evidence>
<gene>
    <name evidence="1" type="ORF">BD31_I0731</name>
</gene>
<comment type="caution">
    <text evidence="1">The sequence shown here is derived from an EMBL/GenBank/DDBJ whole genome shotgun (WGS) entry which is preliminary data.</text>
</comment>
<accession>I3D193</accession>
<keyword evidence="2" id="KW-1185">Reference proteome</keyword>